<dbReference type="Pfam" id="PF02371">
    <property type="entry name" value="Transposase_20"/>
    <property type="match status" value="1"/>
</dbReference>
<comment type="caution">
    <text evidence="3">The sequence shown here is derived from an EMBL/GenBank/DDBJ whole genome shotgun (WGS) entry which is preliminary data.</text>
</comment>
<dbReference type="PANTHER" id="PTHR33055">
    <property type="entry name" value="TRANSPOSASE FOR INSERTION SEQUENCE ELEMENT IS1111A"/>
    <property type="match status" value="1"/>
</dbReference>
<organism evidence="3 4">
    <name type="scientific">Nocardia aobensis</name>
    <dbReference type="NCBI Taxonomy" id="257277"/>
    <lineage>
        <taxon>Bacteria</taxon>
        <taxon>Bacillati</taxon>
        <taxon>Actinomycetota</taxon>
        <taxon>Actinomycetes</taxon>
        <taxon>Mycobacteriales</taxon>
        <taxon>Nocardiaceae</taxon>
        <taxon>Nocardia</taxon>
    </lineage>
</organism>
<evidence type="ECO:0000313" key="4">
    <source>
        <dbReference type="Proteomes" id="UP001601442"/>
    </source>
</evidence>
<gene>
    <name evidence="3" type="ORF">ACFYU5_05115</name>
</gene>
<dbReference type="EMBL" id="JBIAMT010000001">
    <property type="protein sequence ID" value="MFF0495764.1"/>
    <property type="molecule type" value="Genomic_DNA"/>
</dbReference>
<proteinExistence type="predicted"/>
<dbReference type="NCBIfam" id="NF033542">
    <property type="entry name" value="transpos_IS110"/>
    <property type="match status" value="1"/>
</dbReference>
<sequence>MSCGVWAGVDAGKFHHHCVVVNGEGKELLSKRIANTEQELRELINTVIALGDVAGLTWATDQSRGGAALLIAVLLDCGQRVIYLPSGSFHHAAAALPGENKTDARDAYVIANHTRTRTDLRPLQPADEIAVQVRLLSARRRQLVADKTKALNRLQGALLEYSPALGAAFDFAHSQGALLLLTMYPTPEAIREAGPVEIESNLRRAGARRSAQLAARATEAAADQTIRLPGEQLAAAIAVELAQTALNLFAAVATIEKSIEAAFLKHRHAEILLSMPGLGQTLGAELLAATGGNMQMYVTADRFASVCGLAPVARDSGKVTENHRRPKRFDRRLLRVCYLSANRAIRDDERARTYYDRKRSEGKTHIQAILALARRRSDVLWAMLRDNQPYQPPARTEQPF</sequence>
<dbReference type="InterPro" id="IPR047650">
    <property type="entry name" value="Transpos_IS110"/>
</dbReference>
<protein>
    <submittedName>
        <fullName evidence="3">IS110 family transposase</fullName>
    </submittedName>
</protein>
<dbReference type="InterPro" id="IPR002525">
    <property type="entry name" value="Transp_IS110-like_N"/>
</dbReference>
<keyword evidence="4" id="KW-1185">Reference proteome</keyword>
<dbReference type="InterPro" id="IPR003346">
    <property type="entry name" value="Transposase_20"/>
</dbReference>
<dbReference type="PANTHER" id="PTHR33055:SF3">
    <property type="entry name" value="PUTATIVE TRANSPOSASE FOR IS117-RELATED"/>
    <property type="match status" value="1"/>
</dbReference>
<dbReference type="Proteomes" id="UP001601442">
    <property type="component" value="Unassembled WGS sequence"/>
</dbReference>
<evidence type="ECO:0000313" key="3">
    <source>
        <dbReference type="EMBL" id="MFF0495764.1"/>
    </source>
</evidence>
<feature type="domain" description="Transposase IS110-like N-terminal" evidence="1">
    <location>
        <begin position="7"/>
        <end position="163"/>
    </location>
</feature>
<name>A0ABW6NX48_9NOCA</name>
<reference evidence="3 4" key="1">
    <citation type="submission" date="2024-10" db="EMBL/GenBank/DDBJ databases">
        <title>The Natural Products Discovery Center: Release of the First 8490 Sequenced Strains for Exploring Actinobacteria Biosynthetic Diversity.</title>
        <authorList>
            <person name="Kalkreuter E."/>
            <person name="Kautsar S.A."/>
            <person name="Yang D."/>
            <person name="Bader C.D."/>
            <person name="Teijaro C.N."/>
            <person name="Fluegel L."/>
            <person name="Davis C.M."/>
            <person name="Simpson J.R."/>
            <person name="Lauterbach L."/>
            <person name="Steele A.D."/>
            <person name="Gui C."/>
            <person name="Meng S."/>
            <person name="Li G."/>
            <person name="Viehrig K."/>
            <person name="Ye F."/>
            <person name="Su P."/>
            <person name="Kiefer A.F."/>
            <person name="Nichols A."/>
            <person name="Cepeda A.J."/>
            <person name="Yan W."/>
            <person name="Fan B."/>
            <person name="Jiang Y."/>
            <person name="Adhikari A."/>
            <person name="Zheng C.-J."/>
            <person name="Schuster L."/>
            <person name="Cowan T.M."/>
            <person name="Smanski M.J."/>
            <person name="Chevrette M.G."/>
            <person name="De Carvalho L.P.S."/>
            <person name="Shen B."/>
        </authorList>
    </citation>
    <scope>NUCLEOTIDE SEQUENCE [LARGE SCALE GENOMIC DNA]</scope>
    <source>
        <strain evidence="3 4">NPDC004119</strain>
    </source>
</reference>
<evidence type="ECO:0000259" key="2">
    <source>
        <dbReference type="Pfam" id="PF02371"/>
    </source>
</evidence>
<feature type="domain" description="Transposase IS116/IS110/IS902 C-terminal" evidence="2">
    <location>
        <begin position="269"/>
        <end position="355"/>
    </location>
</feature>
<evidence type="ECO:0000259" key="1">
    <source>
        <dbReference type="Pfam" id="PF01548"/>
    </source>
</evidence>
<accession>A0ABW6NX48</accession>
<dbReference type="RefSeq" id="WP_387390143.1">
    <property type="nucleotide sequence ID" value="NZ_JBIAMT010000001.1"/>
</dbReference>
<dbReference type="Pfam" id="PF01548">
    <property type="entry name" value="DEDD_Tnp_IS110"/>
    <property type="match status" value="1"/>
</dbReference>